<protein>
    <submittedName>
        <fullName evidence="2">Glycosyltransferase family 69 protein</fullName>
    </submittedName>
</protein>
<evidence type="ECO:0000313" key="2">
    <source>
        <dbReference type="EMBL" id="KAK4119852.1"/>
    </source>
</evidence>
<keyword evidence="1" id="KW-1133">Transmembrane helix</keyword>
<evidence type="ECO:0000256" key="1">
    <source>
        <dbReference type="SAM" id="Phobius"/>
    </source>
</evidence>
<dbReference type="InterPro" id="IPR021047">
    <property type="entry name" value="Mannosyltransferase_CMT1"/>
</dbReference>
<dbReference type="EMBL" id="MU853244">
    <property type="protein sequence ID" value="KAK4119852.1"/>
    <property type="molecule type" value="Genomic_DNA"/>
</dbReference>
<gene>
    <name evidence="2" type="ORF">N657DRAFT_684162</name>
</gene>
<name>A0AAN6TSC0_9PEZI</name>
<reference evidence="2" key="1">
    <citation type="journal article" date="2023" name="Mol. Phylogenet. Evol.">
        <title>Genome-scale phylogeny and comparative genomics of the fungal order Sordariales.</title>
        <authorList>
            <person name="Hensen N."/>
            <person name="Bonometti L."/>
            <person name="Westerberg I."/>
            <person name="Brannstrom I.O."/>
            <person name="Guillou S."/>
            <person name="Cros-Aarteil S."/>
            <person name="Calhoun S."/>
            <person name="Haridas S."/>
            <person name="Kuo A."/>
            <person name="Mondo S."/>
            <person name="Pangilinan J."/>
            <person name="Riley R."/>
            <person name="LaButti K."/>
            <person name="Andreopoulos B."/>
            <person name="Lipzen A."/>
            <person name="Chen C."/>
            <person name="Yan M."/>
            <person name="Daum C."/>
            <person name="Ng V."/>
            <person name="Clum A."/>
            <person name="Steindorff A."/>
            <person name="Ohm R.A."/>
            <person name="Martin F."/>
            <person name="Silar P."/>
            <person name="Natvig D.O."/>
            <person name="Lalanne C."/>
            <person name="Gautier V."/>
            <person name="Ament-Velasquez S.L."/>
            <person name="Kruys A."/>
            <person name="Hutchinson M.I."/>
            <person name="Powell A.J."/>
            <person name="Barry K."/>
            <person name="Miller A.N."/>
            <person name="Grigoriev I.V."/>
            <person name="Debuchy R."/>
            <person name="Gladieux P."/>
            <person name="Hiltunen Thoren M."/>
            <person name="Johannesson H."/>
        </authorList>
    </citation>
    <scope>NUCLEOTIDE SEQUENCE</scope>
    <source>
        <strain evidence="2">CBS 731.68</strain>
    </source>
</reference>
<dbReference type="AlphaFoldDB" id="A0AAN6TSC0"/>
<reference evidence="2" key="2">
    <citation type="submission" date="2023-05" db="EMBL/GenBank/DDBJ databases">
        <authorList>
            <consortium name="Lawrence Berkeley National Laboratory"/>
            <person name="Steindorff A."/>
            <person name="Hensen N."/>
            <person name="Bonometti L."/>
            <person name="Westerberg I."/>
            <person name="Brannstrom I.O."/>
            <person name="Guillou S."/>
            <person name="Cros-Aarteil S."/>
            <person name="Calhoun S."/>
            <person name="Haridas S."/>
            <person name="Kuo A."/>
            <person name="Mondo S."/>
            <person name="Pangilinan J."/>
            <person name="Riley R."/>
            <person name="Labutti K."/>
            <person name="Andreopoulos B."/>
            <person name="Lipzen A."/>
            <person name="Chen C."/>
            <person name="Yanf M."/>
            <person name="Daum C."/>
            <person name="Ng V."/>
            <person name="Clum A."/>
            <person name="Ohm R."/>
            <person name="Martin F."/>
            <person name="Silar P."/>
            <person name="Natvig D."/>
            <person name="Lalanne C."/>
            <person name="Gautier V."/>
            <person name="Ament-Velasquez S.L."/>
            <person name="Kruys A."/>
            <person name="Hutchinson M.I."/>
            <person name="Powell A.J."/>
            <person name="Barry K."/>
            <person name="Miller A.N."/>
            <person name="Grigoriev I.V."/>
            <person name="Debuchy R."/>
            <person name="Gladieux P."/>
            <person name="Thoren M.H."/>
            <person name="Johannesson H."/>
        </authorList>
    </citation>
    <scope>NUCLEOTIDE SEQUENCE</scope>
    <source>
        <strain evidence="2">CBS 731.68</strain>
    </source>
</reference>
<dbReference type="PANTHER" id="PTHR34144:SF5">
    <property type="entry name" value="ALPHA-1,3-MANNOSYLTRANSFERASE CMT1"/>
    <property type="match status" value="1"/>
</dbReference>
<keyword evidence="1" id="KW-0812">Transmembrane</keyword>
<dbReference type="GeneID" id="87833413"/>
<dbReference type="Pfam" id="PF11735">
    <property type="entry name" value="CAP59_mtransfer"/>
    <property type="match status" value="1"/>
</dbReference>
<feature type="transmembrane region" description="Helical" evidence="1">
    <location>
        <begin position="12"/>
        <end position="31"/>
    </location>
</feature>
<dbReference type="PANTHER" id="PTHR34144">
    <property type="entry name" value="CHROMOSOME 8, WHOLE GENOME SHOTGUN SEQUENCE"/>
    <property type="match status" value="1"/>
</dbReference>
<dbReference type="Proteomes" id="UP001302602">
    <property type="component" value="Unassembled WGS sequence"/>
</dbReference>
<evidence type="ECO:0000313" key="3">
    <source>
        <dbReference type="Proteomes" id="UP001302602"/>
    </source>
</evidence>
<organism evidence="2 3">
    <name type="scientific">Parathielavia appendiculata</name>
    <dbReference type="NCBI Taxonomy" id="2587402"/>
    <lineage>
        <taxon>Eukaryota</taxon>
        <taxon>Fungi</taxon>
        <taxon>Dikarya</taxon>
        <taxon>Ascomycota</taxon>
        <taxon>Pezizomycotina</taxon>
        <taxon>Sordariomycetes</taxon>
        <taxon>Sordariomycetidae</taxon>
        <taxon>Sordariales</taxon>
        <taxon>Chaetomiaceae</taxon>
        <taxon>Parathielavia</taxon>
    </lineage>
</organism>
<accession>A0AAN6TSC0</accession>
<sequence length="479" mass="53940">MLNLKSFNLKSKFSIIAKIAALCLVALYFLFSYVRLNIWSDSFGYRPLGTSTHGSSFNPLSIDFASYDPPIDPELGAKAAVLIPPILDPSDTSIERMSCPQINVTRYGYLRPNVGWWKPKQTKYVFALNLRKIAPLLPRLLGSVVEVMRFLGPKYCALSIIEGNSDDGTLEALRLLSDELKKIGVDYWLARSSLDPLQGEGMRIKKLAMLRQMAIEPLSGPVEILHGKNGNPPEVDPGELTYYSKPPIEKLNLTPNATVAFINDVSACEEDILELIHQREFQDADMTCGMDWNDPGSNPSPPPIFYDVWIARSMSGSMFFDIPLNGSWEHSHNLFWDHLPTQQRFNASVPFQVFACWNGAVAIAAQPFASGEVSFRASKPGECYQGEPELLCKDLWWIGQGRIAVVPGVNFGYNDGTWGRWIKEVRGYVSDVVRLQSAREAEWGVEERIQWEERPPDLVNCVDNWAKQTYKPWNESLPL</sequence>
<comment type="caution">
    <text evidence="2">The sequence shown here is derived from an EMBL/GenBank/DDBJ whole genome shotgun (WGS) entry which is preliminary data.</text>
</comment>
<dbReference type="RefSeq" id="XP_062643625.1">
    <property type="nucleotide sequence ID" value="XM_062796645.1"/>
</dbReference>
<keyword evidence="1" id="KW-0472">Membrane</keyword>
<keyword evidence="3" id="KW-1185">Reference proteome</keyword>
<proteinExistence type="predicted"/>